<dbReference type="AlphaFoldDB" id="A0A9X3CYN0"/>
<dbReference type="InterPro" id="IPR032466">
    <property type="entry name" value="Metal_Hydrolase"/>
</dbReference>
<feature type="domain" description="Amidohydrolase-related" evidence="1">
    <location>
        <begin position="91"/>
        <end position="328"/>
    </location>
</feature>
<evidence type="ECO:0000313" key="2">
    <source>
        <dbReference type="EMBL" id="MCX2838977.1"/>
    </source>
</evidence>
<keyword evidence="3" id="KW-1185">Reference proteome</keyword>
<organism evidence="2 3">
    <name type="scientific">Salinimicrobium profundisediminis</name>
    <dbReference type="NCBI Taxonomy" id="2994553"/>
    <lineage>
        <taxon>Bacteria</taxon>
        <taxon>Pseudomonadati</taxon>
        <taxon>Bacteroidota</taxon>
        <taxon>Flavobacteriia</taxon>
        <taxon>Flavobacteriales</taxon>
        <taxon>Flavobacteriaceae</taxon>
        <taxon>Salinimicrobium</taxon>
    </lineage>
</organism>
<dbReference type="EMBL" id="JAPJDA010000020">
    <property type="protein sequence ID" value="MCX2838977.1"/>
    <property type="molecule type" value="Genomic_DNA"/>
</dbReference>
<comment type="caution">
    <text evidence="2">The sequence shown here is derived from an EMBL/GenBank/DDBJ whole genome shotgun (WGS) entry which is preliminary data.</text>
</comment>
<name>A0A9X3CYN0_9FLAO</name>
<dbReference type="Pfam" id="PF04909">
    <property type="entry name" value="Amidohydro_2"/>
    <property type="match status" value="1"/>
</dbReference>
<accession>A0A9X3CYN0</accession>
<reference evidence="2" key="1">
    <citation type="submission" date="2022-11" db="EMBL/GenBank/DDBJ databases">
        <title>Salinimicrobium profundisediminis sp. nov., isolated from deep-sea sediment of the Mariana Trench.</title>
        <authorList>
            <person name="Fu H."/>
        </authorList>
    </citation>
    <scope>NUCLEOTIDE SEQUENCE</scope>
    <source>
        <strain evidence="2">MT39</strain>
    </source>
</reference>
<dbReference type="SUPFAM" id="SSF51556">
    <property type="entry name" value="Metallo-dependent hydrolases"/>
    <property type="match status" value="1"/>
</dbReference>
<sequence length="330" mass="38549">MLDNFIDAHVHLNTRSTAKLDTAKKWNARFLSINTDIPFFESIEEQEAVIHDLQKEYPQGIKFITSFDTKFWNTEDWLPHAMQQIKIGLANGAAGVKIWKNIGMDKSVKDKDGKFVMVDDKRFDPIYEYLAKNDILLIGHQGEPRNCWLPLEEMTVNSDRDYFAGHPEYHMFKNPDYPSYQAQMQARDNVLIKHPDLKYVGLHLFSMEYSLDEVAKRLEKFPNSKTDLAERICHVQLQAMEDHEKVREFFIKYQDRIIYGTDVIEDGSMTDEEVKNRFEGLWQAHWDFFATSKELTAPEFDGSFKGLALPPEVLEKIFRDNAIKTYGFLT</sequence>
<protein>
    <submittedName>
        <fullName evidence="2">Amidohydrolase family protein</fullName>
    </submittedName>
</protein>
<proteinExistence type="predicted"/>
<dbReference type="InterPro" id="IPR018228">
    <property type="entry name" value="DNase_TatD-rel_CS"/>
</dbReference>
<evidence type="ECO:0000259" key="1">
    <source>
        <dbReference type="Pfam" id="PF04909"/>
    </source>
</evidence>
<dbReference type="PROSITE" id="PS01137">
    <property type="entry name" value="TATD_1"/>
    <property type="match status" value="1"/>
</dbReference>
<gene>
    <name evidence="2" type="ORF">OQ279_12550</name>
</gene>
<dbReference type="InterPro" id="IPR006680">
    <property type="entry name" value="Amidohydro-rel"/>
</dbReference>
<dbReference type="GO" id="GO:0016787">
    <property type="term" value="F:hydrolase activity"/>
    <property type="evidence" value="ECO:0007669"/>
    <property type="project" value="InterPro"/>
</dbReference>
<dbReference type="Gene3D" id="3.20.20.140">
    <property type="entry name" value="Metal-dependent hydrolases"/>
    <property type="match status" value="1"/>
</dbReference>
<dbReference type="Proteomes" id="UP001148482">
    <property type="component" value="Unassembled WGS sequence"/>
</dbReference>
<dbReference type="RefSeq" id="WP_266070279.1">
    <property type="nucleotide sequence ID" value="NZ_JAPJDA010000020.1"/>
</dbReference>
<evidence type="ECO:0000313" key="3">
    <source>
        <dbReference type="Proteomes" id="UP001148482"/>
    </source>
</evidence>